<reference evidence="2 3" key="1">
    <citation type="journal article" date="2019" name="Int. J. Syst. Evol. Microbiol.">
        <title>The Global Catalogue of Microorganisms (GCM) 10K type strain sequencing project: providing services to taxonomists for standard genome sequencing and annotation.</title>
        <authorList>
            <consortium name="The Broad Institute Genomics Platform"/>
            <consortium name="The Broad Institute Genome Sequencing Center for Infectious Disease"/>
            <person name="Wu L."/>
            <person name="Ma J."/>
        </authorList>
    </citation>
    <scope>NUCLEOTIDE SEQUENCE [LARGE SCALE GENOMIC DNA]</scope>
    <source>
        <strain evidence="2 3">JCM 9088</strain>
    </source>
</reference>
<dbReference type="PANTHER" id="PTHR43319">
    <property type="entry name" value="BETA-LACTAMASE-RELATED"/>
    <property type="match status" value="1"/>
</dbReference>
<evidence type="ECO:0000313" key="2">
    <source>
        <dbReference type="EMBL" id="GAA2945506.1"/>
    </source>
</evidence>
<name>A0ABN3XCL1_9ACTN</name>
<dbReference type="Gene3D" id="3.40.710.10">
    <property type="entry name" value="DD-peptidase/beta-lactamase superfamily"/>
    <property type="match status" value="1"/>
</dbReference>
<evidence type="ECO:0000259" key="1">
    <source>
        <dbReference type="Pfam" id="PF00144"/>
    </source>
</evidence>
<dbReference type="GO" id="GO:0016787">
    <property type="term" value="F:hydrolase activity"/>
    <property type="evidence" value="ECO:0007669"/>
    <property type="project" value="UniProtKB-KW"/>
</dbReference>
<evidence type="ECO:0000313" key="3">
    <source>
        <dbReference type="Proteomes" id="UP001500403"/>
    </source>
</evidence>
<accession>A0ABN3XCL1</accession>
<protein>
    <submittedName>
        <fullName evidence="2">EstA family serine hydrolase</fullName>
    </submittedName>
</protein>
<dbReference type="EMBL" id="BAAAUD010000034">
    <property type="protein sequence ID" value="GAA2945506.1"/>
    <property type="molecule type" value="Genomic_DNA"/>
</dbReference>
<organism evidence="2 3">
    <name type="scientific">Streptomyces enissocaesilis</name>
    <dbReference type="NCBI Taxonomy" id="332589"/>
    <lineage>
        <taxon>Bacteria</taxon>
        <taxon>Bacillati</taxon>
        <taxon>Actinomycetota</taxon>
        <taxon>Actinomycetes</taxon>
        <taxon>Kitasatosporales</taxon>
        <taxon>Streptomycetaceae</taxon>
        <taxon>Streptomyces</taxon>
        <taxon>Streptomyces rochei group</taxon>
    </lineage>
</organism>
<dbReference type="Proteomes" id="UP001500403">
    <property type="component" value="Unassembled WGS sequence"/>
</dbReference>
<dbReference type="Pfam" id="PF00144">
    <property type="entry name" value="Beta-lactamase"/>
    <property type="match status" value="1"/>
</dbReference>
<keyword evidence="2" id="KW-0378">Hydrolase</keyword>
<sequence>MTEVVDGECDARFEKVRELLEENIACGNEVGISLAVDLRGEPVLDLWGGHRDAARTVPWSRDTIVNVWSSTKMVTNLAALMLVDRGLLDVHAPVARYWPEFAAQGKDHIEVRHLMSHTSGLSGWGGPLVTEDLYDVPGATARLARQAPWWPPGTACGYHSNSQGHLVGELVRRVSGLSLTEFVRAEIAAPLGADFQIGVRPEDDARVAEIIPPPPYAFDFAAADPDDIMVKTFAHPLIDAATANTHAWRRAELGAVNGHGNARSLSRILSAVSAGGSVDGVRLLRPSTIDLIFEEQASGVDLVLGLPMRWGIGYALSEPQSLPYIADGRTCFWGGWGGSLTVMHADRGLTISYVMNQMSAGVIGSDRSAEYVTAIYQALG</sequence>
<keyword evidence="3" id="KW-1185">Reference proteome</keyword>
<dbReference type="InterPro" id="IPR052907">
    <property type="entry name" value="Beta-lactamase/esterase"/>
</dbReference>
<dbReference type="RefSeq" id="WP_344495829.1">
    <property type="nucleotide sequence ID" value="NZ_BAAAUD010000034.1"/>
</dbReference>
<dbReference type="PANTHER" id="PTHR43319:SF3">
    <property type="entry name" value="BETA-LACTAMASE-RELATED DOMAIN-CONTAINING PROTEIN"/>
    <property type="match status" value="1"/>
</dbReference>
<feature type="domain" description="Beta-lactamase-related" evidence="1">
    <location>
        <begin position="21"/>
        <end position="360"/>
    </location>
</feature>
<dbReference type="InterPro" id="IPR001466">
    <property type="entry name" value="Beta-lactam-related"/>
</dbReference>
<dbReference type="InterPro" id="IPR012338">
    <property type="entry name" value="Beta-lactam/transpept-like"/>
</dbReference>
<gene>
    <name evidence="2" type="ORF">GCM10010446_33500</name>
</gene>
<comment type="caution">
    <text evidence="2">The sequence shown here is derived from an EMBL/GenBank/DDBJ whole genome shotgun (WGS) entry which is preliminary data.</text>
</comment>
<proteinExistence type="predicted"/>
<dbReference type="SUPFAM" id="SSF56601">
    <property type="entry name" value="beta-lactamase/transpeptidase-like"/>
    <property type="match status" value="1"/>
</dbReference>